<protein>
    <submittedName>
        <fullName evidence="2">Uncharacterized protein</fullName>
    </submittedName>
</protein>
<evidence type="ECO:0000313" key="3">
    <source>
        <dbReference type="Proteomes" id="UP000076567"/>
    </source>
</evidence>
<evidence type="ECO:0000313" key="2">
    <source>
        <dbReference type="EMBL" id="KZE67927.1"/>
    </source>
</evidence>
<feature type="transmembrane region" description="Helical" evidence="1">
    <location>
        <begin position="103"/>
        <end position="123"/>
    </location>
</feature>
<feature type="transmembrane region" description="Helical" evidence="1">
    <location>
        <begin position="12"/>
        <end position="30"/>
    </location>
</feature>
<reference evidence="3" key="1">
    <citation type="submission" date="2016-01" db="EMBL/GenBank/DDBJ databases">
        <title>Draft genome of Chromobacterium sp. F49.</title>
        <authorList>
            <person name="Hong K.W."/>
        </authorList>
    </citation>
    <scope>NUCLEOTIDE SEQUENCE [LARGE SCALE GENOMIC DNA]</scope>
    <source>
        <strain evidence="3">P7IIIA</strain>
    </source>
</reference>
<dbReference type="Proteomes" id="UP000076567">
    <property type="component" value="Unassembled WGS sequence"/>
</dbReference>
<gene>
    <name evidence="2" type="ORF">AWM68_17285</name>
</gene>
<dbReference type="EMBL" id="LRFC01000006">
    <property type="protein sequence ID" value="KZE67927.1"/>
    <property type="molecule type" value="Genomic_DNA"/>
</dbReference>
<dbReference type="AlphaFoldDB" id="A0A163S0Y9"/>
<comment type="caution">
    <text evidence="2">The sequence shown here is derived from an EMBL/GenBank/DDBJ whole genome shotgun (WGS) entry which is preliminary data.</text>
</comment>
<keyword evidence="1" id="KW-0812">Transmembrane</keyword>
<evidence type="ECO:0000256" key="1">
    <source>
        <dbReference type="SAM" id="Phobius"/>
    </source>
</evidence>
<accession>A0A163S0Y9</accession>
<keyword evidence="1" id="KW-1133">Transmembrane helix</keyword>
<proteinExistence type="predicted"/>
<keyword evidence="3" id="KW-1185">Reference proteome</keyword>
<organism evidence="2 3">
    <name type="scientific">Fictibacillus phosphorivorans</name>
    <dbReference type="NCBI Taxonomy" id="1221500"/>
    <lineage>
        <taxon>Bacteria</taxon>
        <taxon>Bacillati</taxon>
        <taxon>Bacillota</taxon>
        <taxon>Bacilli</taxon>
        <taxon>Bacillales</taxon>
        <taxon>Fictibacillaceae</taxon>
        <taxon>Fictibacillus</taxon>
    </lineage>
</organism>
<feature type="transmembrane region" description="Helical" evidence="1">
    <location>
        <begin position="74"/>
        <end position="91"/>
    </location>
</feature>
<feature type="transmembrane region" description="Helical" evidence="1">
    <location>
        <begin position="36"/>
        <end position="58"/>
    </location>
</feature>
<sequence>MKKRDLLWNWIKKEWFILAYLGLIISFAFIKLESQLALIVMAGVIGLWGFINSLFYVLGKRSPQYNTSSQSERIIWFVLICLAAFAVYKTFSHFEGTFDGNAATMAGFYLGLFSVAISLVVLIDNQIFKRAEDAERKMLMSEQKEVLDKILAKLESQAPSEPQKIFKEQVKDLPSGEQHQTDVSKNAKATVVAILIFALINVMRKK</sequence>
<dbReference type="RefSeq" id="WP_066238288.1">
    <property type="nucleotide sequence ID" value="NZ_LRFC01000006.1"/>
</dbReference>
<name>A0A163S0Y9_9BACL</name>
<keyword evidence="1" id="KW-0472">Membrane</keyword>